<proteinExistence type="predicted"/>
<accession>A0A5N0YJI6</accession>
<protein>
    <submittedName>
        <fullName evidence="1">Uncharacterized protein</fullName>
    </submittedName>
</protein>
<comment type="caution">
    <text evidence="1">The sequence shown here is derived from an EMBL/GenBank/DDBJ whole genome shotgun (WGS) entry which is preliminary data.</text>
</comment>
<sequence>MNKKIENLIDELIEECDKQDVPVLLSVKGDGIIINAANGNGIELAKMHIKNEFYLLEQLDLDDAGDLKILVLCSSIKNSFDIDSKEDLADVMTRIFKGDF</sequence>
<gene>
    <name evidence="1" type="ORF">F6X95_14745</name>
</gene>
<dbReference type="AlphaFoldDB" id="A0A5N0YJI6"/>
<name>A0A5N0YJI6_9ENTE</name>
<dbReference type="Proteomes" id="UP000326078">
    <property type="component" value="Unassembled WGS sequence"/>
</dbReference>
<evidence type="ECO:0000313" key="1">
    <source>
        <dbReference type="EMBL" id="KAA9201816.1"/>
    </source>
</evidence>
<evidence type="ECO:0000313" key="2">
    <source>
        <dbReference type="Proteomes" id="UP000326078"/>
    </source>
</evidence>
<dbReference type="EMBL" id="VYUT01000075">
    <property type="protein sequence ID" value="KAA9201816.1"/>
    <property type="molecule type" value="Genomic_DNA"/>
</dbReference>
<reference evidence="1 2" key="1">
    <citation type="submission" date="2019-09" db="EMBL/GenBank/DDBJ databases">
        <title>Vancomyinc resistant enterococci isolated from farm animals in Switzerland.</title>
        <authorList>
            <person name="Stevens M.J.A."/>
            <person name="Stephan R."/>
            <person name="Morach M."/>
            <person name="Nuesch-Inderbinen M."/>
        </authorList>
    </citation>
    <scope>NUCLEOTIDE SEQUENCE [LARGE SCALE GENOMIC DNA]</scope>
    <source>
        <strain evidence="1 2">GH27</strain>
    </source>
</reference>
<dbReference type="RefSeq" id="WP_151026686.1">
    <property type="nucleotide sequence ID" value="NZ_VYUK01000013.1"/>
</dbReference>
<organism evidence="1 2">
    <name type="scientific">Enterococcus durans</name>
    <dbReference type="NCBI Taxonomy" id="53345"/>
    <lineage>
        <taxon>Bacteria</taxon>
        <taxon>Bacillati</taxon>
        <taxon>Bacillota</taxon>
        <taxon>Bacilli</taxon>
        <taxon>Lactobacillales</taxon>
        <taxon>Enterococcaceae</taxon>
        <taxon>Enterococcus</taxon>
    </lineage>
</organism>